<organism evidence="2 3">
    <name type="scientific">Helicobacter fennelliae</name>
    <dbReference type="NCBI Taxonomy" id="215"/>
    <lineage>
        <taxon>Bacteria</taxon>
        <taxon>Pseudomonadati</taxon>
        <taxon>Campylobacterota</taxon>
        <taxon>Epsilonproteobacteria</taxon>
        <taxon>Campylobacterales</taxon>
        <taxon>Helicobacteraceae</taxon>
        <taxon>Helicobacter</taxon>
    </lineage>
</organism>
<dbReference type="InterPro" id="IPR001173">
    <property type="entry name" value="Glyco_trans_2-like"/>
</dbReference>
<dbReference type="EMBL" id="UAWL01000006">
    <property type="protein sequence ID" value="SQB97994.1"/>
    <property type="molecule type" value="Genomic_DNA"/>
</dbReference>
<name>A0A2X3BDZ7_9HELI</name>
<dbReference type="EC" id="2.4.1.212" evidence="2"/>
<dbReference type="InterPro" id="IPR029044">
    <property type="entry name" value="Nucleotide-diphossugar_trans"/>
</dbReference>
<proteinExistence type="predicted"/>
<dbReference type="AlphaFoldDB" id="A0A2X3BDZ7"/>
<evidence type="ECO:0000313" key="3">
    <source>
        <dbReference type="Proteomes" id="UP000250166"/>
    </source>
</evidence>
<dbReference type="CDD" id="cd00761">
    <property type="entry name" value="Glyco_tranf_GTA_type"/>
    <property type="match status" value="1"/>
</dbReference>
<feature type="domain" description="Glycosyltransferase 2-like" evidence="1">
    <location>
        <begin position="11"/>
        <end position="174"/>
    </location>
</feature>
<dbReference type="PANTHER" id="PTHR22916">
    <property type="entry name" value="GLYCOSYLTRANSFERASE"/>
    <property type="match status" value="1"/>
</dbReference>
<gene>
    <name evidence="2" type="primary">hyaD_3</name>
    <name evidence="2" type="ORF">NCTC13102_00444</name>
</gene>
<accession>A0A2X3BDZ7</accession>
<keyword evidence="2" id="KW-0328">Glycosyltransferase</keyword>
<dbReference type="EC" id="2.4.1.-" evidence="2"/>
<evidence type="ECO:0000259" key="1">
    <source>
        <dbReference type="Pfam" id="PF00535"/>
    </source>
</evidence>
<dbReference type="Proteomes" id="UP000250166">
    <property type="component" value="Unassembled WGS sequence"/>
</dbReference>
<dbReference type="PANTHER" id="PTHR22916:SF3">
    <property type="entry name" value="UDP-GLCNAC:BETAGAL BETA-1,3-N-ACETYLGLUCOSAMINYLTRANSFERASE-LIKE PROTEIN 1"/>
    <property type="match status" value="1"/>
</dbReference>
<dbReference type="GO" id="GO:0050501">
    <property type="term" value="F:hyaluronan synthase activity"/>
    <property type="evidence" value="ECO:0007669"/>
    <property type="project" value="UniProtKB-EC"/>
</dbReference>
<dbReference type="RefSeq" id="WP_023946634.1">
    <property type="nucleotide sequence ID" value="NZ_JAERIV010000001.1"/>
</dbReference>
<sequence length="294" mass="33586">MTSHNLPKVAVIISNYNYAKYIKECVKSIQNQNYPYLQILIVDDGSSDNSLQTISSLTGVKVISKENGGQLSAFNAGFKALNKDIDIVFFLDADDVMNKNYMLQCVEFYTQHKDVEFAFCNNEHLLPDNSTYKPQSPYKKSILGFGLYKAYFLKEYLGNSTSSISIKKSILEKILPLDLEGDWRIRADDCIIWGASLVGANIGYLDIYGIKYRIHSTNNHYGKTFDNAYLFRRELNIEKMFALIMSKNNIILSATSLYLEFLSNKEKTKYIKITLLSNLHIIQKIKLIGRILLS</sequence>
<reference evidence="2 3" key="1">
    <citation type="submission" date="2018-06" db="EMBL/GenBank/DDBJ databases">
        <authorList>
            <consortium name="Pathogen Informatics"/>
            <person name="Doyle S."/>
        </authorList>
    </citation>
    <scope>NUCLEOTIDE SEQUENCE [LARGE SCALE GENOMIC DNA]</scope>
    <source>
        <strain evidence="2 3">NCTC13102</strain>
    </source>
</reference>
<evidence type="ECO:0000313" key="2">
    <source>
        <dbReference type="EMBL" id="SQB97994.1"/>
    </source>
</evidence>
<dbReference type="SUPFAM" id="SSF53448">
    <property type="entry name" value="Nucleotide-diphospho-sugar transferases"/>
    <property type="match status" value="1"/>
</dbReference>
<keyword evidence="2" id="KW-0808">Transferase</keyword>
<dbReference type="Pfam" id="PF00535">
    <property type="entry name" value="Glycos_transf_2"/>
    <property type="match status" value="1"/>
</dbReference>
<dbReference type="Gene3D" id="3.90.550.10">
    <property type="entry name" value="Spore Coat Polysaccharide Biosynthesis Protein SpsA, Chain A"/>
    <property type="match status" value="1"/>
</dbReference>
<protein>
    <submittedName>
        <fullName evidence="2">Truncated putative glycosyltransferase</fullName>
        <ecNumber evidence="2">2.4.1.-</ecNumber>
        <ecNumber evidence="2">2.4.1.212</ecNumber>
    </submittedName>
</protein>